<gene>
    <name evidence="2" type="ORF">DUNSADRAFT_7195</name>
</gene>
<dbReference type="Proteomes" id="UP000815325">
    <property type="component" value="Unassembled WGS sequence"/>
</dbReference>
<keyword evidence="3" id="KW-1185">Reference proteome</keyword>
<evidence type="ECO:0000313" key="2">
    <source>
        <dbReference type="EMBL" id="KAF5835593.1"/>
    </source>
</evidence>
<protein>
    <submittedName>
        <fullName evidence="2">Uncharacterized protein</fullName>
    </submittedName>
</protein>
<organism evidence="2 3">
    <name type="scientific">Dunaliella salina</name>
    <name type="common">Green alga</name>
    <name type="synonym">Protococcus salinus</name>
    <dbReference type="NCBI Taxonomy" id="3046"/>
    <lineage>
        <taxon>Eukaryota</taxon>
        <taxon>Viridiplantae</taxon>
        <taxon>Chlorophyta</taxon>
        <taxon>core chlorophytes</taxon>
        <taxon>Chlorophyceae</taxon>
        <taxon>CS clade</taxon>
        <taxon>Chlamydomonadales</taxon>
        <taxon>Dunaliellaceae</taxon>
        <taxon>Dunaliella</taxon>
    </lineage>
</organism>
<feature type="compositionally biased region" description="Polar residues" evidence="1">
    <location>
        <begin position="81"/>
        <end position="101"/>
    </location>
</feature>
<accession>A0ABQ7GLV3</accession>
<proteinExistence type="predicted"/>
<name>A0ABQ7GLV3_DUNSA</name>
<evidence type="ECO:0000313" key="3">
    <source>
        <dbReference type="Proteomes" id="UP000815325"/>
    </source>
</evidence>
<comment type="caution">
    <text evidence="2">The sequence shown here is derived from an EMBL/GenBank/DDBJ whole genome shotgun (WGS) entry which is preliminary data.</text>
</comment>
<feature type="region of interest" description="Disordered" evidence="1">
    <location>
        <begin position="20"/>
        <end position="39"/>
    </location>
</feature>
<reference evidence="2" key="1">
    <citation type="submission" date="2017-08" db="EMBL/GenBank/DDBJ databases">
        <authorList>
            <person name="Polle J.E."/>
            <person name="Barry K."/>
            <person name="Cushman J."/>
            <person name="Schmutz J."/>
            <person name="Tran D."/>
            <person name="Hathwaick L.T."/>
            <person name="Yim W.C."/>
            <person name="Jenkins J."/>
            <person name="Mckie-Krisberg Z.M."/>
            <person name="Prochnik S."/>
            <person name="Lindquist E."/>
            <person name="Dockter R.B."/>
            <person name="Adam C."/>
            <person name="Molina H."/>
            <person name="Bunkerborg J."/>
            <person name="Jin E."/>
            <person name="Buchheim M."/>
            <person name="Magnuson J."/>
        </authorList>
    </citation>
    <scope>NUCLEOTIDE SEQUENCE</scope>
    <source>
        <strain evidence="2">CCAP 19/18</strain>
    </source>
</reference>
<evidence type="ECO:0000256" key="1">
    <source>
        <dbReference type="SAM" id="MobiDB-lite"/>
    </source>
</evidence>
<feature type="region of interest" description="Disordered" evidence="1">
    <location>
        <begin position="69"/>
        <end position="106"/>
    </location>
</feature>
<sequence length="383" mass="40824">MPAAPQRYPSAASLINAPHAPGAAQSALPPTGQSIPRKPHLLKSKWDSYLDECVPLQPSVVSHTLELAPTGKAPKPAHQKWPSQRSSLLLPTGSHSPSEQAPLQGGGAHVSYAHREAGGHAPKRLKHATPFGIHGQGCPDNSLGCPDPPKSLGTLDASHPVHLEHLRAQLSSCSVCVVSIQHTCTQESSEPQQHAGKQALHLGVMCFPEGTQTEMLASLPVFSVDLGAHRRTYYKPAIESLAHLLFNSNSKAPRQQQGLCSKPLFLASNARCLVHTLLPYSGTPYWALAPPMVVDPRVLACMLSNQASLDVDSLPGSVKTTAGTSDISPLHRLREDCLHCVRLTHICGALLSARIPPKAVKEAMRVELLPALDATSLPRPVSA</sequence>
<dbReference type="EMBL" id="MU069698">
    <property type="protein sequence ID" value="KAF5835593.1"/>
    <property type="molecule type" value="Genomic_DNA"/>
</dbReference>